<keyword evidence="3" id="KW-1185">Reference proteome</keyword>
<name>A0AAU9SIU7_THLAR</name>
<dbReference type="InterPro" id="IPR023213">
    <property type="entry name" value="CAT-like_dom_sf"/>
</dbReference>
<dbReference type="EMBL" id="OU466861">
    <property type="protein sequence ID" value="CAH2064495.1"/>
    <property type="molecule type" value="Genomic_DNA"/>
</dbReference>
<dbReference type="InterPro" id="IPR051283">
    <property type="entry name" value="Sec_Metabolite_Acyltrans"/>
</dbReference>
<evidence type="ECO:0000256" key="1">
    <source>
        <dbReference type="ARBA" id="ARBA00022679"/>
    </source>
</evidence>
<evidence type="ECO:0000313" key="2">
    <source>
        <dbReference type="EMBL" id="CAH2064495.1"/>
    </source>
</evidence>
<dbReference type="GO" id="GO:0016740">
    <property type="term" value="F:transferase activity"/>
    <property type="evidence" value="ECO:0007669"/>
    <property type="project" value="UniProtKB-KW"/>
</dbReference>
<dbReference type="PANTHER" id="PTHR31896">
    <property type="entry name" value="FAMILY REGULATORY PROTEIN, PUTATIVE (AFU_ORTHOLOGUE AFUA_3G14730)-RELATED"/>
    <property type="match status" value="1"/>
</dbReference>
<dbReference type="Proteomes" id="UP000836841">
    <property type="component" value="Chromosome 5"/>
</dbReference>
<dbReference type="Gene3D" id="3.30.559.10">
    <property type="entry name" value="Chloramphenicol acetyltransferase-like domain"/>
    <property type="match status" value="1"/>
</dbReference>
<dbReference type="Pfam" id="PF02458">
    <property type="entry name" value="Transferase"/>
    <property type="match status" value="1"/>
</dbReference>
<gene>
    <name evidence="2" type="ORF">TAV2_LOCUS17288</name>
</gene>
<protein>
    <submittedName>
        <fullName evidence="2">Uncharacterized protein</fullName>
    </submittedName>
</protein>
<accession>A0AAU9SIU7</accession>
<reference evidence="2 3" key="1">
    <citation type="submission" date="2022-03" db="EMBL/GenBank/DDBJ databases">
        <authorList>
            <person name="Nunn A."/>
            <person name="Chopra R."/>
            <person name="Nunn A."/>
            <person name="Contreras Garrido A."/>
        </authorList>
    </citation>
    <scope>NUCLEOTIDE SEQUENCE [LARGE SCALE GENOMIC DNA]</scope>
</reference>
<proteinExistence type="predicted"/>
<dbReference type="PANTHER" id="PTHR31896:SF43">
    <property type="entry name" value="PROTEIN ENHANCED PSEUDOMONAS SUSCEPTIBILITY 1"/>
    <property type="match status" value="1"/>
</dbReference>
<organism evidence="2 3">
    <name type="scientific">Thlaspi arvense</name>
    <name type="common">Field penny-cress</name>
    <dbReference type="NCBI Taxonomy" id="13288"/>
    <lineage>
        <taxon>Eukaryota</taxon>
        <taxon>Viridiplantae</taxon>
        <taxon>Streptophyta</taxon>
        <taxon>Embryophyta</taxon>
        <taxon>Tracheophyta</taxon>
        <taxon>Spermatophyta</taxon>
        <taxon>Magnoliopsida</taxon>
        <taxon>eudicotyledons</taxon>
        <taxon>Gunneridae</taxon>
        <taxon>Pentapetalae</taxon>
        <taxon>rosids</taxon>
        <taxon>malvids</taxon>
        <taxon>Brassicales</taxon>
        <taxon>Brassicaceae</taxon>
        <taxon>Thlaspideae</taxon>
        <taxon>Thlaspi</taxon>
    </lineage>
</organism>
<evidence type="ECO:0000313" key="3">
    <source>
        <dbReference type="Proteomes" id="UP000836841"/>
    </source>
</evidence>
<dbReference type="AlphaFoldDB" id="A0AAU9SIU7"/>
<keyword evidence="1" id="KW-0808">Transferase</keyword>
<sequence>MNISGARFVHAIAESVSVSDLLQPDGSVPSFIREFFPMNGVKSIEGVSEPLLAIQVTEMKDGVFIGFHYNQLVADGSAM</sequence>